<proteinExistence type="inferred from homology"/>
<keyword evidence="6 7" id="KW-0472">Membrane</keyword>
<feature type="transmembrane region" description="Helical" evidence="7">
    <location>
        <begin position="46"/>
        <end position="66"/>
    </location>
</feature>
<keyword evidence="5 7" id="KW-1133">Transmembrane helix</keyword>
<accession>A0A3Q9RP84</accession>
<protein>
    <submittedName>
        <fullName evidence="8">DoxX family protein</fullName>
    </submittedName>
</protein>
<dbReference type="GO" id="GO:0005886">
    <property type="term" value="C:plasma membrane"/>
    <property type="evidence" value="ECO:0007669"/>
    <property type="project" value="UniProtKB-SubCell"/>
</dbReference>
<evidence type="ECO:0000256" key="3">
    <source>
        <dbReference type="ARBA" id="ARBA00022475"/>
    </source>
</evidence>
<dbReference type="EMBL" id="CP026095">
    <property type="protein sequence ID" value="AZV43213.1"/>
    <property type="molecule type" value="Genomic_DNA"/>
</dbReference>
<gene>
    <name evidence="8" type="ORF">BAOM_2604</name>
</gene>
<evidence type="ECO:0000313" key="8">
    <source>
        <dbReference type="EMBL" id="AZV43213.1"/>
    </source>
</evidence>
<evidence type="ECO:0000256" key="2">
    <source>
        <dbReference type="ARBA" id="ARBA00006679"/>
    </source>
</evidence>
<feature type="transmembrane region" description="Helical" evidence="7">
    <location>
        <begin position="7"/>
        <end position="26"/>
    </location>
</feature>
<organism evidence="8 9">
    <name type="scientific">Peribacillus asahii</name>
    <dbReference type="NCBI Taxonomy" id="228899"/>
    <lineage>
        <taxon>Bacteria</taxon>
        <taxon>Bacillati</taxon>
        <taxon>Bacillota</taxon>
        <taxon>Bacilli</taxon>
        <taxon>Bacillales</taxon>
        <taxon>Bacillaceae</taxon>
        <taxon>Peribacillus</taxon>
    </lineage>
</organism>
<evidence type="ECO:0000313" key="9">
    <source>
        <dbReference type="Proteomes" id="UP000283095"/>
    </source>
</evidence>
<evidence type="ECO:0000256" key="5">
    <source>
        <dbReference type="ARBA" id="ARBA00022989"/>
    </source>
</evidence>
<dbReference type="PANTHER" id="PTHR33452:SF1">
    <property type="entry name" value="INNER MEMBRANE PROTEIN YPHA-RELATED"/>
    <property type="match status" value="1"/>
</dbReference>
<dbReference type="Proteomes" id="UP000283095">
    <property type="component" value="Chromosome"/>
</dbReference>
<evidence type="ECO:0000256" key="6">
    <source>
        <dbReference type="ARBA" id="ARBA00023136"/>
    </source>
</evidence>
<keyword evidence="3" id="KW-1003">Cell membrane</keyword>
<evidence type="ECO:0000256" key="4">
    <source>
        <dbReference type="ARBA" id="ARBA00022692"/>
    </source>
</evidence>
<comment type="subcellular location">
    <subcellularLocation>
        <location evidence="1">Cell membrane</location>
        <topology evidence="1">Multi-pass membrane protein</topology>
    </subcellularLocation>
</comment>
<reference evidence="8 9" key="1">
    <citation type="submission" date="2018-01" db="EMBL/GenBank/DDBJ databases">
        <title>Bacillus asahii Genome sequencing and assembly.</title>
        <authorList>
            <person name="Jiang H."/>
            <person name="Feng Y."/>
            <person name="Zhao F."/>
            <person name="Lin X."/>
        </authorList>
    </citation>
    <scope>NUCLEOTIDE SEQUENCE [LARGE SCALE GENOMIC DNA]</scope>
    <source>
        <strain evidence="8 9">OM18</strain>
    </source>
</reference>
<feature type="transmembrane region" description="Helical" evidence="7">
    <location>
        <begin position="73"/>
        <end position="90"/>
    </location>
</feature>
<dbReference type="AlphaFoldDB" id="A0A3Q9RP84"/>
<dbReference type="InterPro" id="IPR032808">
    <property type="entry name" value="DoxX"/>
</dbReference>
<comment type="similarity">
    <text evidence="2">Belongs to the DoxX family.</text>
</comment>
<dbReference type="PANTHER" id="PTHR33452">
    <property type="entry name" value="OXIDOREDUCTASE CATD-RELATED"/>
    <property type="match status" value="1"/>
</dbReference>
<dbReference type="KEGG" id="pasa:BAOM_2604"/>
<feature type="transmembrane region" description="Helical" evidence="7">
    <location>
        <begin position="102"/>
        <end position="121"/>
    </location>
</feature>
<name>A0A3Q9RP84_9BACI</name>
<evidence type="ECO:0000256" key="7">
    <source>
        <dbReference type="SAM" id="Phobius"/>
    </source>
</evidence>
<evidence type="ECO:0000256" key="1">
    <source>
        <dbReference type="ARBA" id="ARBA00004651"/>
    </source>
</evidence>
<keyword evidence="4 7" id="KW-0812">Transmembrane</keyword>
<dbReference type="InterPro" id="IPR051907">
    <property type="entry name" value="DoxX-like_oxidoreductase"/>
</dbReference>
<sequence length="145" mass="15484">MMKNTQEIGSLLLRLILGFTFFMHGLDKFQGGVENVAAGFPAMGLPSFLAYIVATIELVGGIALILGFGTRIFAGLMACIMLGAILFVKLDSGFLGGFEFDVALLIIAIQLLLNGSSLLALDSKLPQIKLFSTQTIPDDTRKGIN</sequence>
<dbReference type="Pfam" id="PF07681">
    <property type="entry name" value="DoxX"/>
    <property type="match status" value="1"/>
</dbReference>